<protein>
    <submittedName>
        <fullName evidence="1">Uncharacterized protein</fullName>
    </submittedName>
</protein>
<dbReference type="Proteomes" id="UP001144978">
    <property type="component" value="Unassembled WGS sequence"/>
</dbReference>
<accession>A0ACC1NJB3</accession>
<dbReference type="EMBL" id="JANSHE010004280">
    <property type="protein sequence ID" value="KAJ2979153.1"/>
    <property type="molecule type" value="Genomic_DNA"/>
</dbReference>
<evidence type="ECO:0000313" key="1">
    <source>
        <dbReference type="EMBL" id="KAJ2979153.1"/>
    </source>
</evidence>
<comment type="caution">
    <text evidence="1">The sequence shown here is derived from an EMBL/GenBank/DDBJ whole genome shotgun (WGS) entry which is preliminary data.</text>
</comment>
<proteinExistence type="predicted"/>
<gene>
    <name evidence="1" type="ORF">NUW54_g11184</name>
</gene>
<sequence>MVPANQSVSQRPNRQASEPFDRDDADFILRSCDMVQFFVHRIILALSSPLFSTMLSLPQPPPEATVPDYATDGRPVIEVAEDSETLDLFLRLCYPMVDPPLVSFPLIRRLLATAMKYDAPSALHSAKKALVQPSLLEEDPLRSFAIACCFRLEEEAEIAAEKAVIDDRVVGKTCPEIDEIPAAAYHRLLKLNRTRKLVDSPKFPDLQCYVVDFADVSPFFQPCAGVPEGHGRTSLQAVEHPFDASDATLILRSRDLLEFRVNGALITLASPNILQLAPQIIQPAGAEGLPMHSLEEDSVVVDAILRMCYPVEHPRSLEPAVLLDVLDAAGKYQMKKVLQVIRSSWSTFIEHQPLRLFFAATQCGWHEEARMCARFLVDRHEVRWIYSQYVSVMETIANRPYRRLLLYVDECSKAASAAIKLVLDNTQSRESCSNCCARFPTALASNTRLPWNSETSLRLLFHRTLKSRPSRTTLLPTTAVAKSFLSAAVNEPIPLYCVKARCSAARNLSWALAVLESYGDTVEKAVE</sequence>
<keyword evidence="2" id="KW-1185">Reference proteome</keyword>
<reference evidence="1" key="1">
    <citation type="submission" date="2022-08" db="EMBL/GenBank/DDBJ databases">
        <title>Genome Sequence of Pycnoporus sanguineus.</title>
        <authorList>
            <person name="Buettner E."/>
        </authorList>
    </citation>
    <scope>NUCLEOTIDE SEQUENCE</scope>
    <source>
        <strain evidence="1">CG-C14</strain>
    </source>
</reference>
<name>A0ACC1NJB3_9APHY</name>
<organism evidence="1 2">
    <name type="scientific">Trametes sanguinea</name>
    <dbReference type="NCBI Taxonomy" id="158606"/>
    <lineage>
        <taxon>Eukaryota</taxon>
        <taxon>Fungi</taxon>
        <taxon>Dikarya</taxon>
        <taxon>Basidiomycota</taxon>
        <taxon>Agaricomycotina</taxon>
        <taxon>Agaricomycetes</taxon>
        <taxon>Polyporales</taxon>
        <taxon>Polyporaceae</taxon>
        <taxon>Trametes</taxon>
    </lineage>
</organism>
<evidence type="ECO:0000313" key="2">
    <source>
        <dbReference type="Proteomes" id="UP001144978"/>
    </source>
</evidence>